<feature type="transmembrane region" description="Helical" evidence="14">
    <location>
        <begin position="110"/>
        <end position="132"/>
    </location>
</feature>
<evidence type="ECO:0000256" key="12">
    <source>
        <dbReference type="PROSITE-ProRule" id="PRU01161"/>
    </source>
</evidence>
<feature type="region of interest" description="Disordered" evidence="13">
    <location>
        <begin position="1723"/>
        <end position="1743"/>
    </location>
</feature>
<evidence type="ECO:0000256" key="7">
    <source>
        <dbReference type="ARBA" id="ARBA00023136"/>
    </source>
</evidence>
<keyword evidence="5 14" id="KW-1133">Transmembrane helix</keyword>
<comment type="catalytic activity">
    <reaction evidence="11">
        <text>1-hexadecanoyl-sn-glycero-3-phosphocholine + H2O = sn-glycerol 3-phosphocholine + hexadecanoate + H(+)</text>
        <dbReference type="Rhea" id="RHEA:40435"/>
        <dbReference type="ChEBI" id="CHEBI:7896"/>
        <dbReference type="ChEBI" id="CHEBI:15377"/>
        <dbReference type="ChEBI" id="CHEBI:15378"/>
        <dbReference type="ChEBI" id="CHEBI:16870"/>
        <dbReference type="ChEBI" id="CHEBI:72998"/>
    </reaction>
    <physiologicalReaction direction="left-to-right" evidence="11">
        <dbReference type="Rhea" id="RHEA:40436"/>
    </physiologicalReaction>
</comment>
<dbReference type="PANTHER" id="PTHR43184">
    <property type="entry name" value="MAJOR FACILITATOR SUPERFAMILY TRANSPORTER 16, ISOFORM B"/>
    <property type="match status" value="1"/>
</dbReference>
<evidence type="ECO:0000256" key="1">
    <source>
        <dbReference type="ARBA" id="ARBA00004141"/>
    </source>
</evidence>
<comment type="catalytic activity">
    <reaction evidence="8">
        <text>1-(9Z-octadecenoyl)-sn-glycero-3-phosphocholine + H2O = sn-glycerol 3-phosphocholine + (9Z)-octadecenoate + H(+)</text>
        <dbReference type="Rhea" id="RHEA:40807"/>
        <dbReference type="ChEBI" id="CHEBI:15377"/>
        <dbReference type="ChEBI" id="CHEBI:15378"/>
        <dbReference type="ChEBI" id="CHEBI:16870"/>
        <dbReference type="ChEBI" id="CHEBI:28610"/>
        <dbReference type="ChEBI" id="CHEBI:30823"/>
    </reaction>
    <physiologicalReaction direction="left-to-right" evidence="8">
        <dbReference type="Rhea" id="RHEA:40808"/>
    </physiologicalReaction>
</comment>
<dbReference type="SUPFAM" id="SSF103473">
    <property type="entry name" value="MFS general substrate transporter"/>
    <property type="match status" value="1"/>
</dbReference>
<dbReference type="Pfam" id="PF01734">
    <property type="entry name" value="Patatin"/>
    <property type="match status" value="1"/>
</dbReference>
<proteinExistence type="inferred from homology"/>
<name>A0ABN7RIH1_OIKDI</name>
<reference evidence="18 19" key="1">
    <citation type="submission" date="2021-04" db="EMBL/GenBank/DDBJ databases">
        <authorList>
            <person name="Bliznina A."/>
        </authorList>
    </citation>
    <scope>NUCLEOTIDE SEQUENCE [LARGE SCALE GENOMIC DNA]</scope>
</reference>
<dbReference type="Gene3D" id="1.20.1250.20">
    <property type="entry name" value="MFS general substrate transporter like domains"/>
    <property type="match status" value="2"/>
</dbReference>
<evidence type="ECO:0000256" key="8">
    <source>
        <dbReference type="ARBA" id="ARBA00047314"/>
    </source>
</evidence>
<feature type="domain" description="Cyclic nucleotide-binding" evidence="15">
    <location>
        <begin position="1063"/>
        <end position="1137"/>
    </location>
</feature>
<evidence type="ECO:0000313" key="18">
    <source>
        <dbReference type="EMBL" id="CAG5078395.1"/>
    </source>
</evidence>
<feature type="region of interest" description="Disordered" evidence="13">
    <location>
        <begin position="493"/>
        <end position="527"/>
    </location>
</feature>
<dbReference type="InterPro" id="IPR014710">
    <property type="entry name" value="RmlC-like_jellyroll"/>
</dbReference>
<evidence type="ECO:0000256" key="2">
    <source>
        <dbReference type="ARBA" id="ARBA00004643"/>
    </source>
</evidence>
<evidence type="ECO:0000256" key="11">
    <source>
        <dbReference type="ARBA" id="ARBA00048656"/>
    </source>
</evidence>
<dbReference type="SUPFAM" id="SSF51206">
    <property type="entry name" value="cAMP-binding domain-like"/>
    <property type="match status" value="3"/>
</dbReference>
<dbReference type="EMBL" id="OU015568">
    <property type="protein sequence ID" value="CAG5078395.1"/>
    <property type="molecule type" value="Genomic_DNA"/>
</dbReference>
<feature type="short sequence motif" description="DGA/G" evidence="12">
    <location>
        <begin position="1547"/>
        <end position="1549"/>
    </location>
</feature>
<evidence type="ECO:0000256" key="13">
    <source>
        <dbReference type="SAM" id="MobiDB-lite"/>
    </source>
</evidence>
<dbReference type="InterPro" id="IPR016035">
    <property type="entry name" value="Acyl_Trfase/lysoPLipase"/>
</dbReference>
<dbReference type="PANTHER" id="PTHR43184:SF12">
    <property type="entry name" value="SUGAR PHOSPHATE EXCHANGER 3"/>
    <property type="match status" value="1"/>
</dbReference>
<dbReference type="Pfam" id="PF00027">
    <property type="entry name" value="cNMP_binding"/>
    <property type="match status" value="3"/>
</dbReference>
<feature type="region of interest" description="Disordered" evidence="13">
    <location>
        <begin position="887"/>
        <end position="913"/>
    </location>
</feature>
<feature type="domain" description="Cyclic nucleotide-binding" evidence="15">
    <location>
        <begin position="945"/>
        <end position="1035"/>
    </location>
</feature>
<comment type="catalytic activity">
    <reaction evidence="10">
        <text>a 1-acyl-sn-glycero-3-phosphocholine + H2O = sn-glycerol 3-phosphocholine + a fatty acid + H(+)</text>
        <dbReference type="Rhea" id="RHEA:15177"/>
        <dbReference type="ChEBI" id="CHEBI:15377"/>
        <dbReference type="ChEBI" id="CHEBI:15378"/>
        <dbReference type="ChEBI" id="CHEBI:16870"/>
        <dbReference type="ChEBI" id="CHEBI:28868"/>
        <dbReference type="ChEBI" id="CHEBI:58168"/>
        <dbReference type="EC" id="3.1.1.5"/>
    </reaction>
    <physiologicalReaction direction="left-to-right" evidence="10">
        <dbReference type="Rhea" id="RHEA:15178"/>
    </physiologicalReaction>
</comment>
<feature type="domain" description="PNPLA" evidence="17">
    <location>
        <begin position="1394"/>
        <end position="1560"/>
    </location>
</feature>
<dbReference type="InterPro" id="IPR002641">
    <property type="entry name" value="PNPLA_dom"/>
</dbReference>
<feature type="short sequence motif" description="GXSXG" evidence="12">
    <location>
        <begin position="1425"/>
        <end position="1429"/>
    </location>
</feature>
<feature type="transmembrane region" description="Helical" evidence="14">
    <location>
        <begin position="348"/>
        <end position="367"/>
    </location>
</feature>
<accession>A0ABN7RIH1</accession>
<dbReference type="InterPro" id="IPR020846">
    <property type="entry name" value="MFS_dom"/>
</dbReference>
<gene>
    <name evidence="18" type="ORF">OKIOD_LOCUS532</name>
</gene>
<organism evidence="18 19">
    <name type="scientific">Oikopleura dioica</name>
    <name type="common">Tunicate</name>
    <dbReference type="NCBI Taxonomy" id="34765"/>
    <lineage>
        <taxon>Eukaryota</taxon>
        <taxon>Metazoa</taxon>
        <taxon>Chordata</taxon>
        <taxon>Tunicata</taxon>
        <taxon>Appendicularia</taxon>
        <taxon>Copelata</taxon>
        <taxon>Oikopleuridae</taxon>
        <taxon>Oikopleura</taxon>
    </lineage>
</organism>
<evidence type="ECO:0000256" key="10">
    <source>
        <dbReference type="ARBA" id="ARBA00048454"/>
    </source>
</evidence>
<dbReference type="Pfam" id="PF24179">
    <property type="entry name" value="NTE_Ploop"/>
    <property type="match status" value="1"/>
</dbReference>
<dbReference type="InterPro" id="IPR036259">
    <property type="entry name" value="MFS_trans_sf"/>
</dbReference>
<evidence type="ECO:0000259" key="15">
    <source>
        <dbReference type="PROSITE" id="PS50042"/>
    </source>
</evidence>
<dbReference type="InterPro" id="IPR000595">
    <property type="entry name" value="cNMP-bd_dom"/>
</dbReference>
<feature type="transmembrane region" description="Helical" evidence="14">
    <location>
        <begin position="469"/>
        <end position="489"/>
    </location>
</feature>
<dbReference type="Gene3D" id="3.40.1090.10">
    <property type="entry name" value="Cytosolic phospholipase A2 catalytic domain"/>
    <property type="match status" value="1"/>
</dbReference>
<keyword evidence="12" id="KW-0442">Lipid degradation</keyword>
<evidence type="ECO:0000256" key="6">
    <source>
        <dbReference type="ARBA" id="ARBA00023098"/>
    </source>
</evidence>
<keyword evidence="6 12" id="KW-0443">Lipid metabolism</keyword>
<dbReference type="InterPro" id="IPR056556">
    <property type="entry name" value="NTE1_P-loop_dom"/>
</dbReference>
<dbReference type="InterPro" id="IPR011701">
    <property type="entry name" value="MFS"/>
</dbReference>
<evidence type="ECO:0000256" key="9">
    <source>
        <dbReference type="ARBA" id="ARBA00048133"/>
    </source>
</evidence>
<dbReference type="SMART" id="SM00100">
    <property type="entry name" value="cNMP"/>
    <property type="match status" value="3"/>
</dbReference>
<keyword evidence="19" id="KW-1185">Reference proteome</keyword>
<evidence type="ECO:0000256" key="3">
    <source>
        <dbReference type="ARBA" id="ARBA00006636"/>
    </source>
</evidence>
<feature type="domain" description="Major facilitator superfamily (MFS) profile" evidence="16">
    <location>
        <begin position="13"/>
        <end position="493"/>
    </location>
</feature>
<feature type="compositionally biased region" description="Low complexity" evidence="13">
    <location>
        <begin position="796"/>
        <end position="807"/>
    </location>
</feature>
<evidence type="ECO:0000256" key="4">
    <source>
        <dbReference type="ARBA" id="ARBA00022692"/>
    </source>
</evidence>
<feature type="transmembrane region" description="Helical" evidence="14">
    <location>
        <begin position="290"/>
        <end position="310"/>
    </location>
</feature>
<evidence type="ECO:0000259" key="17">
    <source>
        <dbReference type="PROSITE" id="PS51635"/>
    </source>
</evidence>
<protein>
    <submittedName>
        <fullName evidence="18">Oidioi.mRNA.OKI2018_I69.PAR.g8974.t1.cds</fullName>
    </submittedName>
</protein>
<dbReference type="Pfam" id="PF07690">
    <property type="entry name" value="MFS_1"/>
    <property type="match status" value="1"/>
</dbReference>
<dbReference type="PROSITE" id="PS50042">
    <property type="entry name" value="CNMP_BINDING_3"/>
    <property type="match status" value="3"/>
</dbReference>
<keyword evidence="4 14" id="KW-0812">Transmembrane</keyword>
<evidence type="ECO:0000259" key="16">
    <source>
        <dbReference type="PROSITE" id="PS50850"/>
    </source>
</evidence>
<feature type="active site" description="Nucleophile" evidence="12">
    <location>
        <position position="1427"/>
    </location>
</feature>
<dbReference type="PROSITE" id="PS50850">
    <property type="entry name" value="MFS"/>
    <property type="match status" value="1"/>
</dbReference>
<dbReference type="CDD" id="cd00038">
    <property type="entry name" value="CAP_ED"/>
    <property type="match status" value="3"/>
</dbReference>
<feature type="short sequence motif" description="GXGXXG" evidence="12">
    <location>
        <begin position="1398"/>
        <end position="1403"/>
    </location>
</feature>
<feature type="transmembrane region" description="Helical" evidence="14">
    <location>
        <begin position="205"/>
        <end position="224"/>
    </location>
</feature>
<feature type="active site" description="Proton acceptor" evidence="12">
    <location>
        <position position="1547"/>
    </location>
</feature>
<dbReference type="Gene3D" id="2.60.120.10">
    <property type="entry name" value="Jelly Rolls"/>
    <property type="match status" value="3"/>
</dbReference>
<feature type="transmembrane region" description="Helical" evidence="14">
    <location>
        <begin position="76"/>
        <end position="98"/>
    </location>
</feature>
<dbReference type="PROSITE" id="PS51635">
    <property type="entry name" value="PNPLA"/>
    <property type="match status" value="1"/>
</dbReference>
<feature type="domain" description="Cyclic nucleotide-binding" evidence="15">
    <location>
        <begin position="637"/>
        <end position="707"/>
    </location>
</feature>
<comment type="catalytic activity">
    <reaction evidence="9">
        <text>1-hexadecanoyl-sn-glycero-3-phosphate + H2O = sn-glycerol 3-phosphate + hexadecanoate + H(+)</text>
        <dbReference type="Rhea" id="RHEA:49092"/>
        <dbReference type="ChEBI" id="CHEBI:7896"/>
        <dbReference type="ChEBI" id="CHEBI:15377"/>
        <dbReference type="ChEBI" id="CHEBI:15378"/>
        <dbReference type="ChEBI" id="CHEBI:57518"/>
        <dbReference type="ChEBI" id="CHEBI:57597"/>
    </reaction>
    <physiologicalReaction direction="left-to-right" evidence="9">
        <dbReference type="Rhea" id="RHEA:49093"/>
    </physiologicalReaction>
</comment>
<comment type="subcellular location">
    <subcellularLocation>
        <location evidence="2">Endoplasmic reticulum membrane</location>
        <topology evidence="2">Single-pass type III membrane protein</topology>
    </subcellularLocation>
    <subcellularLocation>
        <location evidence="1">Membrane</location>
        <topology evidence="1">Multi-pass membrane protein</topology>
    </subcellularLocation>
</comment>
<feature type="transmembrane region" description="Helical" evidence="14">
    <location>
        <begin position="12"/>
        <end position="30"/>
    </location>
</feature>
<dbReference type="SUPFAM" id="SSF52151">
    <property type="entry name" value="FabD/lysophospholipase-like"/>
    <property type="match status" value="1"/>
</dbReference>
<keyword evidence="7 14" id="KW-0472">Membrane</keyword>
<sequence>MTFRDQLRSYGRYHAIAFFGTFITYAFFHASRKTLSNSKDSISLFWTNPEFNSTWPAPNDMKNWAKNAMFESYEDASVYLGVLDTTFMACYSIGLFISGWIGERVELRKFLAFGTLLNALTLFTFGCILPWTNCTSKFLWALVWGLNGFSQSTGWPTVVSIMGNWFGMEGRGLILGVWSACQSVGNIMGAMMVNDFLEYGFDMSFLFVSCCLLCLSGIIFVSMVDHPKMVGLPSVDGDEEQDDQVAIMDDQDNPLDDTLEDPPSVKITTHGQAVTFFDAIKLPGVAEYSISYFALKLVNYSFFFWLPYYIHNVFHWPDSESNSVSIWFDVGGIIGGVVGGVGSDLWGLRSPVVFGMALSAVPSLVGLNNSPPTKAAASSLMALVGFFVGGASNIIGAACAADLGKAAIENGMPSAVAIVTGIIDGTGSVGAAVGQIAIPEIENNFGWTRTSSCSKMAQSWSELWAHSGWVELFVAALIIFITTSAILFIPSKKNEGEDANGNTREDKSGENSTPPESDETKNKLPRQYRRLKRQATKKFDEFKRATHSKIISIHDKLRDGLPTGQPYFNIPKISHSGRPLTQKERTQILLKKLLQLEKEPEHLLVKQIPEYLLKGSEVETDDRLPSEFQFLLKTVRVFGHFDKPVFLSLCKHMKVQELKQDEYLFKIGDKDEWIYVVQTGAIDLFVQQGSHEKLIAEVRPGESIASLLSVLDVLTGHAAPYKTVSAKARVTSTIIKLPASSILKEFENFPASLVRIVQMIMLRLQRVTFLALHDYLGLSEELIDAQAKSSLHRTPSRNSSLRTSVSSDEMNGPLNSPETPNRNEKTHSLRRTSSFSSRRPRFNEVATVFETAEDGVSEPATYKQGKNDNNDFNNAIERAFCRDTDDNLSDSAIKEHPKSPKSPQPRKNPNQNRRESFLPFFDEEMFEDAVSELADIFGLENTDAITDKLDMAKVEGGTVICDEGDQDLCLYYIVSGCLVAQQRCGDRSATLYEATRGSISGQLSVLTGEPTFFKTTARENSILLKMQKSDFYALMRDYPRVVLNLAATVVSRLSKFVRQIDFALDWVQYEAGQKLFAENEQADCIYIVLSGRLRGVKEDGIVCEFGRGETVGLMDLFRSRVRTLSVHAVRDTEVAKIPAALMEHIKRLFPSTIQNIIALMTDQVAINHSNRLMANQQNIFNKETYGGLANQLANVSTVAVLTSDPDVPLEIFSIEISNALNAHGKVQRLASDLVKRRLGERIFEVQNEFRLTTWLGQQEDIHRVTIYQCDEKLTEWTKRCLRQADCILVVALGGSKSKMGSLEKEIENFATRALKVLVLLHNEEAETPYKTAEWLNIRGWLTTHFHVKVPSLMMKRNATRLRKEVLLKIREKNESPFSDFSRLARFITGRSIGVVFGGGGARGVTQIAFIEQLIAKGIPIDMVGGTSIGSLVGALYAKYRNVETMNVHMKDFCKRMSSLFAKILDITYPITAMFSGRGFNREIQQTLMETQIEDLWIPYFAISTDLTKQRMRVHTYGSLWRYVRGSMTLTGYLPPMCDPRDGHYLVDGGYINNLPVDVAKTRGANIVLAIDVGARESADLYNYGDYISGWYLLWQKWWPWAKTLRIPDLNEIQSRLAYIANNHLLEEFINNDECVYLRCDNIEKFATMDFDKFGPIYEFGRENASGLLTDEIVENVKSTFSDVSRTMIKKKTKRSPTFVDLAAVFEKLPTPLKTSVSRAFLSEHSENEDEDAHHRLNHGYISG</sequence>
<dbReference type="InterPro" id="IPR018490">
    <property type="entry name" value="cNMP-bd_dom_sf"/>
</dbReference>
<evidence type="ECO:0000256" key="14">
    <source>
        <dbReference type="SAM" id="Phobius"/>
    </source>
</evidence>
<keyword evidence="12" id="KW-0378">Hydrolase</keyword>
<feature type="region of interest" description="Disordered" evidence="13">
    <location>
        <begin position="788"/>
        <end position="839"/>
    </location>
</feature>
<feature type="transmembrane region" description="Helical" evidence="14">
    <location>
        <begin position="379"/>
        <end position="403"/>
    </location>
</feature>
<evidence type="ECO:0000256" key="5">
    <source>
        <dbReference type="ARBA" id="ARBA00022989"/>
    </source>
</evidence>
<dbReference type="Proteomes" id="UP001158576">
    <property type="component" value="Chromosome PAR"/>
</dbReference>
<comment type="similarity">
    <text evidence="3">Belongs to the NTE family.</text>
</comment>
<evidence type="ECO:0000313" key="19">
    <source>
        <dbReference type="Proteomes" id="UP001158576"/>
    </source>
</evidence>